<comment type="catalytic activity">
    <reaction evidence="5">
        <text>(6S)-5-formyl-5,6,7,8-tetrahydrofolate + ATP = (6R)-5,10-methenyltetrahydrofolate + ADP + phosphate</text>
        <dbReference type="Rhea" id="RHEA:10488"/>
        <dbReference type="ChEBI" id="CHEBI:30616"/>
        <dbReference type="ChEBI" id="CHEBI:43474"/>
        <dbReference type="ChEBI" id="CHEBI:57455"/>
        <dbReference type="ChEBI" id="CHEBI:57457"/>
        <dbReference type="ChEBI" id="CHEBI:456216"/>
        <dbReference type="EC" id="6.3.3.2"/>
    </reaction>
</comment>
<dbReference type="NCBIfam" id="TIGR02727">
    <property type="entry name" value="MTHFS_bact"/>
    <property type="match status" value="1"/>
</dbReference>
<comment type="caution">
    <text evidence="6">The sequence shown here is derived from an EMBL/GenBank/DDBJ whole genome shotgun (WGS) entry which is preliminary data.</text>
</comment>
<dbReference type="Gene3D" id="3.40.50.10420">
    <property type="entry name" value="NagB/RpiA/CoA transferase-like"/>
    <property type="match status" value="1"/>
</dbReference>
<dbReference type="InterPro" id="IPR002698">
    <property type="entry name" value="FTHF_cligase"/>
</dbReference>
<keyword evidence="5" id="KW-0479">Metal-binding</keyword>
<evidence type="ECO:0000256" key="3">
    <source>
        <dbReference type="ARBA" id="ARBA00022840"/>
    </source>
</evidence>
<gene>
    <name evidence="6" type="ORF">H9761_10315</name>
</gene>
<name>A0A9D2NGU3_9FIRM</name>
<dbReference type="GO" id="GO:0009396">
    <property type="term" value="P:folic acid-containing compound biosynthetic process"/>
    <property type="evidence" value="ECO:0007669"/>
    <property type="project" value="TreeGrafter"/>
</dbReference>
<evidence type="ECO:0000313" key="6">
    <source>
        <dbReference type="EMBL" id="HJC24087.1"/>
    </source>
</evidence>
<dbReference type="PANTHER" id="PTHR23407">
    <property type="entry name" value="ATPASE INHIBITOR/5-FORMYLTETRAHYDROFOLATE CYCLO-LIGASE"/>
    <property type="match status" value="1"/>
</dbReference>
<dbReference type="InterPro" id="IPR037171">
    <property type="entry name" value="NagB/RpiA_transferase-like"/>
</dbReference>
<keyword evidence="2 4" id="KW-0547">Nucleotide-binding</keyword>
<dbReference type="SUPFAM" id="SSF100950">
    <property type="entry name" value="NagB/RpiA/CoA transferase-like"/>
    <property type="match status" value="1"/>
</dbReference>
<dbReference type="Pfam" id="PF01812">
    <property type="entry name" value="5-FTHF_cyc-lig"/>
    <property type="match status" value="1"/>
</dbReference>
<accession>A0A9D2NGU3</accession>
<dbReference type="GO" id="GO:0035999">
    <property type="term" value="P:tetrahydrofolate interconversion"/>
    <property type="evidence" value="ECO:0007669"/>
    <property type="project" value="TreeGrafter"/>
</dbReference>
<proteinExistence type="inferred from homology"/>
<sequence>MRSEKAGQNKEALRREALRRRHALTEEERRRAGERILQTLCSLAQYRNARRVLIYASFGDEVPTRELMRTALEEGKQVFCPRVEGAGRMSFYRIWQIRELTPGFRGILEPPLEEERKFRNPAKGDLIIMPGAAFDRQCGRLGYGGGYYDRFLQTVETANALAAETATAAGTEHAAGRAACFKAALCFSCQLLEAVMQESTDIRPDLIITECETIRQQEEAGAVSAASFDGTWNRKGNDSAEG</sequence>
<keyword evidence="3 4" id="KW-0067">ATP-binding</keyword>
<dbReference type="GO" id="GO:0030272">
    <property type="term" value="F:5-formyltetrahydrofolate cyclo-ligase activity"/>
    <property type="evidence" value="ECO:0007669"/>
    <property type="project" value="UniProtKB-EC"/>
</dbReference>
<protein>
    <recommendedName>
        <fullName evidence="5">5-formyltetrahydrofolate cyclo-ligase</fullName>
        <ecNumber evidence="5">6.3.3.2</ecNumber>
    </recommendedName>
</protein>
<keyword evidence="6" id="KW-0436">Ligase</keyword>
<organism evidence="6 7">
    <name type="scientific">Candidatus Eisenbergiella merdavium</name>
    <dbReference type="NCBI Taxonomy" id="2838551"/>
    <lineage>
        <taxon>Bacteria</taxon>
        <taxon>Bacillati</taxon>
        <taxon>Bacillota</taxon>
        <taxon>Clostridia</taxon>
        <taxon>Lachnospirales</taxon>
        <taxon>Lachnospiraceae</taxon>
        <taxon>Eisenbergiella</taxon>
    </lineage>
</organism>
<dbReference type="InterPro" id="IPR024185">
    <property type="entry name" value="FTHF_cligase-like_sf"/>
</dbReference>
<feature type="binding site" evidence="4">
    <location>
        <position position="61"/>
    </location>
    <ligand>
        <name>substrate</name>
    </ligand>
</feature>
<evidence type="ECO:0000256" key="2">
    <source>
        <dbReference type="ARBA" id="ARBA00022741"/>
    </source>
</evidence>
<comment type="cofactor">
    <cofactor evidence="5">
        <name>Mg(2+)</name>
        <dbReference type="ChEBI" id="CHEBI:18420"/>
    </cofactor>
</comment>
<evidence type="ECO:0000313" key="7">
    <source>
        <dbReference type="Proteomes" id="UP000823891"/>
    </source>
</evidence>
<dbReference type="EMBL" id="DWWS01000036">
    <property type="protein sequence ID" value="HJC24087.1"/>
    <property type="molecule type" value="Genomic_DNA"/>
</dbReference>
<dbReference type="GO" id="GO:0005524">
    <property type="term" value="F:ATP binding"/>
    <property type="evidence" value="ECO:0007669"/>
    <property type="project" value="UniProtKB-KW"/>
</dbReference>
<dbReference type="AlphaFoldDB" id="A0A9D2NGU3"/>
<evidence type="ECO:0000256" key="5">
    <source>
        <dbReference type="RuleBase" id="RU361279"/>
    </source>
</evidence>
<dbReference type="GO" id="GO:0046872">
    <property type="term" value="F:metal ion binding"/>
    <property type="evidence" value="ECO:0007669"/>
    <property type="project" value="UniProtKB-KW"/>
</dbReference>
<reference evidence="6" key="1">
    <citation type="journal article" date="2021" name="PeerJ">
        <title>Extensive microbial diversity within the chicken gut microbiome revealed by metagenomics and culture.</title>
        <authorList>
            <person name="Gilroy R."/>
            <person name="Ravi A."/>
            <person name="Getino M."/>
            <person name="Pursley I."/>
            <person name="Horton D.L."/>
            <person name="Alikhan N.F."/>
            <person name="Baker D."/>
            <person name="Gharbi K."/>
            <person name="Hall N."/>
            <person name="Watson M."/>
            <person name="Adriaenssens E.M."/>
            <person name="Foster-Nyarko E."/>
            <person name="Jarju S."/>
            <person name="Secka A."/>
            <person name="Antonio M."/>
            <person name="Oren A."/>
            <person name="Chaudhuri R.R."/>
            <person name="La Ragione R."/>
            <person name="Hildebrand F."/>
            <person name="Pallen M.J."/>
        </authorList>
    </citation>
    <scope>NUCLEOTIDE SEQUENCE</scope>
    <source>
        <strain evidence="6">USAMLcec2-132</strain>
    </source>
</reference>
<dbReference type="EC" id="6.3.3.2" evidence="5"/>
<reference evidence="6" key="2">
    <citation type="submission" date="2021-04" db="EMBL/GenBank/DDBJ databases">
        <authorList>
            <person name="Gilroy R."/>
        </authorList>
    </citation>
    <scope>NUCLEOTIDE SEQUENCE</scope>
    <source>
        <strain evidence="6">USAMLcec2-132</strain>
    </source>
</reference>
<dbReference type="PANTHER" id="PTHR23407:SF1">
    <property type="entry name" value="5-FORMYLTETRAHYDROFOLATE CYCLO-LIGASE"/>
    <property type="match status" value="1"/>
</dbReference>
<dbReference type="PIRSF" id="PIRSF006806">
    <property type="entry name" value="FTHF_cligase"/>
    <property type="match status" value="1"/>
</dbReference>
<comment type="similarity">
    <text evidence="1 5">Belongs to the 5-formyltetrahydrofolate cyclo-ligase family.</text>
</comment>
<feature type="binding site" evidence="4">
    <location>
        <begin position="10"/>
        <end position="14"/>
    </location>
    <ligand>
        <name>ATP</name>
        <dbReference type="ChEBI" id="CHEBI:30616"/>
    </ligand>
</feature>
<evidence type="ECO:0000256" key="4">
    <source>
        <dbReference type="PIRSR" id="PIRSR006806-1"/>
    </source>
</evidence>
<dbReference type="Proteomes" id="UP000823891">
    <property type="component" value="Unassembled WGS sequence"/>
</dbReference>
<feature type="binding site" evidence="4">
    <location>
        <begin position="140"/>
        <end position="148"/>
    </location>
    <ligand>
        <name>ATP</name>
        <dbReference type="ChEBI" id="CHEBI:30616"/>
    </ligand>
</feature>
<evidence type="ECO:0000256" key="1">
    <source>
        <dbReference type="ARBA" id="ARBA00010638"/>
    </source>
</evidence>
<keyword evidence="5" id="KW-0460">Magnesium</keyword>